<proteinExistence type="predicted"/>
<gene>
    <name evidence="1" type="ORF">GYA55_10750</name>
</gene>
<dbReference type="EMBL" id="JAAZON010000488">
    <property type="protein sequence ID" value="NMC63628.1"/>
    <property type="molecule type" value="Genomic_DNA"/>
</dbReference>
<protein>
    <submittedName>
        <fullName evidence="1">Uncharacterized protein</fullName>
    </submittedName>
</protein>
<organism evidence="1 2">
    <name type="scientific">SAR324 cluster bacterium</name>
    <dbReference type="NCBI Taxonomy" id="2024889"/>
    <lineage>
        <taxon>Bacteria</taxon>
        <taxon>Deltaproteobacteria</taxon>
        <taxon>SAR324 cluster</taxon>
    </lineage>
</organism>
<comment type="caution">
    <text evidence="1">The sequence shown here is derived from an EMBL/GenBank/DDBJ whole genome shotgun (WGS) entry which is preliminary data.</text>
</comment>
<name>A0A7X9IK06_9DELT</name>
<dbReference type="AlphaFoldDB" id="A0A7X9IK06"/>
<evidence type="ECO:0000313" key="1">
    <source>
        <dbReference type="EMBL" id="NMC63628.1"/>
    </source>
</evidence>
<reference evidence="1 2" key="1">
    <citation type="journal article" date="2020" name="Biotechnol. Biofuels">
        <title>New insights from the biogas microbiome by comprehensive genome-resolved metagenomics of nearly 1600 species originating from multiple anaerobic digesters.</title>
        <authorList>
            <person name="Campanaro S."/>
            <person name="Treu L."/>
            <person name="Rodriguez-R L.M."/>
            <person name="Kovalovszki A."/>
            <person name="Ziels R.M."/>
            <person name="Maus I."/>
            <person name="Zhu X."/>
            <person name="Kougias P.G."/>
            <person name="Basile A."/>
            <person name="Luo G."/>
            <person name="Schluter A."/>
            <person name="Konstantinidis K.T."/>
            <person name="Angelidaki I."/>
        </authorList>
    </citation>
    <scope>NUCLEOTIDE SEQUENCE [LARGE SCALE GENOMIC DNA]</scope>
    <source>
        <strain evidence="1">AS27yjCOA_65</strain>
    </source>
</reference>
<accession>A0A7X9IK06</accession>
<evidence type="ECO:0000313" key="2">
    <source>
        <dbReference type="Proteomes" id="UP000524246"/>
    </source>
</evidence>
<dbReference type="Proteomes" id="UP000524246">
    <property type="component" value="Unassembled WGS sequence"/>
</dbReference>
<sequence>MTVHKASPDTHQNCRSLLQKAVRRGCISLIPKVVNHLVEVGDTPWLVSRTGVIVFEESWPLGILLDKELNTESITQVLIETAISQKQKDAAGLGSLSYEFSKGDSSDFTNSSSFQPVQDIAEAIQKPEGFWQRMKDNVQNQTQKELLIDKAHASFKRAGWPWDRAFMQAAAYLATLENIPTIEKCTSLICSENDFPFWIAIDKHTEEGKQAIKKIAEKVGINSRKVSWISFYFSSAVENEMLPSPWWKREMDWRLYKIGLTRLEAEKLWMQIKPRLFEELFEKGEQLQSHISTNHEKDQETIQLSFF</sequence>